<dbReference type="Proteomes" id="UP000749559">
    <property type="component" value="Unassembled WGS sequence"/>
</dbReference>
<sequence>SAAGTTSVTGTTSAAETSSTAGTAPTAGTTFVAGTTSRPESPPLDDDCIPKDGMLEEELIPTTDIAISPESDSGIDDLRDIPGSPKFKGKMGEDSVNITISLKSPVELKWIEWVNPSLVLSSVKIFVVRNTIPTLLVEVNKNDANTKVNFPENTEAEEIIVTLTSSDIGPNDHIEGKLNIFGCWQSIGTQGSTFTTATNQQSTTASLATTVPSQTTTILTRESSSGISVATTPRTVVTTVTPCTYVVTMSDANVVDLTKSEIMNESGEFTEIPDLGALTDDNPNTKLVGLFSPSTDPQTLKMSTVLKTNNQDVEISSVQLTGL</sequence>
<feature type="non-terminal residue" evidence="2">
    <location>
        <position position="1"/>
    </location>
</feature>
<dbReference type="EMBL" id="CAIIXF020000007">
    <property type="protein sequence ID" value="CAH1789455.1"/>
    <property type="molecule type" value="Genomic_DNA"/>
</dbReference>
<reference evidence="2" key="1">
    <citation type="submission" date="2022-03" db="EMBL/GenBank/DDBJ databases">
        <authorList>
            <person name="Martin C."/>
        </authorList>
    </citation>
    <scope>NUCLEOTIDE SEQUENCE</scope>
</reference>
<evidence type="ECO:0000313" key="3">
    <source>
        <dbReference type="Proteomes" id="UP000749559"/>
    </source>
</evidence>
<dbReference type="AlphaFoldDB" id="A0A8J1TQL2"/>
<evidence type="ECO:0000313" key="2">
    <source>
        <dbReference type="EMBL" id="CAH1789455.1"/>
    </source>
</evidence>
<protein>
    <submittedName>
        <fullName evidence="2">Uncharacterized protein</fullName>
    </submittedName>
</protein>
<comment type="caution">
    <text evidence="2">The sequence shown here is derived from an EMBL/GenBank/DDBJ whole genome shotgun (WGS) entry which is preliminary data.</text>
</comment>
<evidence type="ECO:0000256" key="1">
    <source>
        <dbReference type="SAM" id="MobiDB-lite"/>
    </source>
</evidence>
<feature type="compositionally biased region" description="Low complexity" evidence="1">
    <location>
        <begin position="1"/>
        <end position="37"/>
    </location>
</feature>
<accession>A0A8J1TQL2</accession>
<proteinExistence type="predicted"/>
<feature type="region of interest" description="Disordered" evidence="1">
    <location>
        <begin position="1"/>
        <end position="49"/>
    </location>
</feature>
<keyword evidence="3" id="KW-1185">Reference proteome</keyword>
<organism evidence="2 3">
    <name type="scientific">Owenia fusiformis</name>
    <name type="common">Polychaete worm</name>
    <dbReference type="NCBI Taxonomy" id="6347"/>
    <lineage>
        <taxon>Eukaryota</taxon>
        <taxon>Metazoa</taxon>
        <taxon>Spiralia</taxon>
        <taxon>Lophotrochozoa</taxon>
        <taxon>Annelida</taxon>
        <taxon>Polychaeta</taxon>
        <taxon>Sedentaria</taxon>
        <taxon>Canalipalpata</taxon>
        <taxon>Sabellida</taxon>
        <taxon>Oweniida</taxon>
        <taxon>Oweniidae</taxon>
        <taxon>Owenia</taxon>
    </lineage>
</organism>
<feature type="non-terminal residue" evidence="2">
    <location>
        <position position="323"/>
    </location>
</feature>
<name>A0A8J1TQL2_OWEFU</name>
<feature type="region of interest" description="Disordered" evidence="1">
    <location>
        <begin position="67"/>
        <end position="87"/>
    </location>
</feature>
<gene>
    <name evidence="2" type="ORF">OFUS_LOCUS14806</name>
</gene>